<dbReference type="AlphaFoldDB" id="A0A8J8NYJ6"/>
<name>A0A8J8NYJ6_HALGN</name>
<feature type="compositionally biased region" description="Basic and acidic residues" evidence="1">
    <location>
        <begin position="504"/>
        <end position="518"/>
    </location>
</feature>
<feature type="region of interest" description="Disordered" evidence="1">
    <location>
        <begin position="455"/>
        <end position="525"/>
    </location>
</feature>
<feature type="compositionally biased region" description="Basic and acidic residues" evidence="1">
    <location>
        <begin position="456"/>
        <end position="469"/>
    </location>
</feature>
<gene>
    <name evidence="2" type="ORF">FGO68_gene9751</name>
</gene>
<protein>
    <submittedName>
        <fullName evidence="2">Uncharacterized protein</fullName>
    </submittedName>
</protein>
<sequence length="614" mass="71367">MLGSFQQQINDMALLNAKVDEQGKPEYINNITKRVELPKTELGKHFDIDDTFASINQSFSEEPTISKCMEQQGTSAMVNENKCQIKNKPSFPQSTSPHINPHLSQTLSRVNFKLSRNEFALKQSLTNLEERIRSLQKSGIEQRAQATMGPNFQIPKRPTLNYQRFRPQKLQKRDQGTEMMMMDGEEIIEDDNTEDYTNQQSDAGKPNPFRGLIEKINIDRKNIDSCNQLSDSKQRSIVLKQRNRFNYQSMNNYQINRSNLDIGQFDMTLTEPDIGHRQADQNFFQGNPLYTKFLESLHSKKDYMSQARGTFQHVLPLDNFSTRSNFITSLSPQSKHQFLPQMKTGGFQRCLPPVITQEQNAVLEFNRSKEKRQIYRLMRQTMDYNTKLEYDTGLKIRKVSKRPSDASSEKSQSRQDTLRRPYNHKKDFEEQDHMQKSLSTMQSEHGLSIQNYHLKQTSEKKEKRLESIRSSDTLSRKGGLKNGGGVSPWPHILAPNSTAFKAQFETDSKRSKVKEQSHSTHRQPAMDYGQFSGAIRIQQMRYQNQKKHKINIVPTKVEVLQDVQMSVLQQDSDQSNEDEEFMEHNMMMNSINMKNNYSELKNENMLVQNDEGYY</sequence>
<reference evidence="2" key="1">
    <citation type="submission" date="2019-06" db="EMBL/GenBank/DDBJ databases">
        <authorList>
            <person name="Zheng W."/>
        </authorList>
    </citation>
    <scope>NUCLEOTIDE SEQUENCE</scope>
    <source>
        <strain evidence="2">QDHG01</strain>
    </source>
</reference>
<evidence type="ECO:0000256" key="1">
    <source>
        <dbReference type="SAM" id="MobiDB-lite"/>
    </source>
</evidence>
<evidence type="ECO:0000313" key="3">
    <source>
        <dbReference type="Proteomes" id="UP000785679"/>
    </source>
</evidence>
<feature type="compositionally biased region" description="Basic and acidic residues" evidence="1">
    <location>
        <begin position="402"/>
        <end position="435"/>
    </location>
</feature>
<keyword evidence="3" id="KW-1185">Reference proteome</keyword>
<proteinExistence type="predicted"/>
<evidence type="ECO:0000313" key="2">
    <source>
        <dbReference type="EMBL" id="TNV82680.1"/>
    </source>
</evidence>
<organism evidence="2 3">
    <name type="scientific">Halteria grandinella</name>
    <dbReference type="NCBI Taxonomy" id="5974"/>
    <lineage>
        <taxon>Eukaryota</taxon>
        <taxon>Sar</taxon>
        <taxon>Alveolata</taxon>
        <taxon>Ciliophora</taxon>
        <taxon>Intramacronucleata</taxon>
        <taxon>Spirotrichea</taxon>
        <taxon>Stichotrichia</taxon>
        <taxon>Sporadotrichida</taxon>
        <taxon>Halteriidae</taxon>
        <taxon>Halteria</taxon>
    </lineage>
</organism>
<feature type="region of interest" description="Disordered" evidence="1">
    <location>
        <begin position="399"/>
        <end position="443"/>
    </location>
</feature>
<dbReference type="Proteomes" id="UP000785679">
    <property type="component" value="Unassembled WGS sequence"/>
</dbReference>
<dbReference type="EMBL" id="RRYP01004673">
    <property type="protein sequence ID" value="TNV82680.1"/>
    <property type="molecule type" value="Genomic_DNA"/>
</dbReference>
<comment type="caution">
    <text evidence="2">The sequence shown here is derived from an EMBL/GenBank/DDBJ whole genome shotgun (WGS) entry which is preliminary data.</text>
</comment>
<accession>A0A8J8NYJ6</accession>